<evidence type="ECO:0000313" key="1">
    <source>
        <dbReference type="EMBL" id="VEL24623.1"/>
    </source>
</evidence>
<gene>
    <name evidence="1" type="ORF">PXEA_LOCUS18063</name>
</gene>
<keyword evidence="2" id="KW-1185">Reference proteome</keyword>
<dbReference type="AlphaFoldDB" id="A0A448X0A0"/>
<organism evidence="1 2">
    <name type="scientific">Protopolystoma xenopodis</name>
    <dbReference type="NCBI Taxonomy" id="117903"/>
    <lineage>
        <taxon>Eukaryota</taxon>
        <taxon>Metazoa</taxon>
        <taxon>Spiralia</taxon>
        <taxon>Lophotrochozoa</taxon>
        <taxon>Platyhelminthes</taxon>
        <taxon>Monogenea</taxon>
        <taxon>Polyopisthocotylea</taxon>
        <taxon>Polystomatidea</taxon>
        <taxon>Polystomatidae</taxon>
        <taxon>Protopolystoma</taxon>
    </lineage>
</organism>
<proteinExistence type="predicted"/>
<dbReference type="PANTHER" id="PTHR12039">
    <property type="entry name" value="NICOTINAMIDE MONONUCLEOTIDE ADENYLYLTRANSFERASE"/>
    <property type="match status" value="1"/>
</dbReference>
<dbReference type="Proteomes" id="UP000784294">
    <property type="component" value="Unassembled WGS sequence"/>
</dbReference>
<reference evidence="1" key="1">
    <citation type="submission" date="2018-11" db="EMBL/GenBank/DDBJ databases">
        <authorList>
            <consortium name="Pathogen Informatics"/>
        </authorList>
    </citation>
    <scope>NUCLEOTIDE SEQUENCE</scope>
</reference>
<protein>
    <submittedName>
        <fullName evidence="1">Uncharacterized protein</fullName>
    </submittedName>
</protein>
<dbReference type="GO" id="GO:0004515">
    <property type="term" value="F:nicotinate-nucleotide adenylyltransferase activity"/>
    <property type="evidence" value="ECO:0007669"/>
    <property type="project" value="TreeGrafter"/>
</dbReference>
<name>A0A448X0A0_9PLAT</name>
<dbReference type="OrthoDB" id="422187at2759"/>
<comment type="caution">
    <text evidence="1">The sequence shown here is derived from an EMBL/GenBank/DDBJ whole genome shotgun (WGS) entry which is preliminary data.</text>
</comment>
<dbReference type="Gene3D" id="3.40.50.620">
    <property type="entry name" value="HUPs"/>
    <property type="match status" value="1"/>
</dbReference>
<dbReference type="GO" id="GO:0000309">
    <property type="term" value="F:nicotinamide-nucleotide adenylyltransferase activity"/>
    <property type="evidence" value="ECO:0007669"/>
    <property type="project" value="TreeGrafter"/>
</dbReference>
<sequence length="116" mass="12319">QVVVAGLFSPVGDGYSKPGLAPAATRCRLARLACASTSDWLAVDAWESRQPNWTRTRVVAEQLASRLNSLVLGHCRSRLSHPHACPISSLDPAHDCSESGKMTTSEALTTTADCVA</sequence>
<dbReference type="PANTHER" id="PTHR12039:SF0">
    <property type="entry name" value="NICOTINAMIDE-NUCLEOTIDE ADENYLYLTRANSFERASE"/>
    <property type="match status" value="1"/>
</dbReference>
<accession>A0A448X0A0</accession>
<feature type="non-terminal residue" evidence="1">
    <location>
        <position position="1"/>
    </location>
</feature>
<dbReference type="EMBL" id="CAAALY010068726">
    <property type="protein sequence ID" value="VEL24623.1"/>
    <property type="molecule type" value="Genomic_DNA"/>
</dbReference>
<dbReference type="InterPro" id="IPR051182">
    <property type="entry name" value="Euk_NMN_adenylyltrnsfrase"/>
</dbReference>
<evidence type="ECO:0000313" key="2">
    <source>
        <dbReference type="Proteomes" id="UP000784294"/>
    </source>
</evidence>
<dbReference type="GO" id="GO:0009435">
    <property type="term" value="P:NAD+ biosynthetic process"/>
    <property type="evidence" value="ECO:0007669"/>
    <property type="project" value="TreeGrafter"/>
</dbReference>
<dbReference type="SUPFAM" id="SSF52374">
    <property type="entry name" value="Nucleotidylyl transferase"/>
    <property type="match status" value="1"/>
</dbReference>
<dbReference type="InterPro" id="IPR014729">
    <property type="entry name" value="Rossmann-like_a/b/a_fold"/>
</dbReference>